<dbReference type="InterPro" id="IPR051575">
    <property type="entry name" value="Myb-like_DNA-bd"/>
</dbReference>
<accession>A0ABR2JVH5</accession>
<evidence type="ECO:0000259" key="5">
    <source>
        <dbReference type="PROSITE" id="PS50090"/>
    </source>
</evidence>
<evidence type="ECO:0000313" key="8">
    <source>
        <dbReference type="Proteomes" id="UP001470230"/>
    </source>
</evidence>
<evidence type="ECO:0000256" key="1">
    <source>
        <dbReference type="ARBA" id="ARBA00023015"/>
    </source>
</evidence>
<evidence type="ECO:0000313" key="7">
    <source>
        <dbReference type="EMBL" id="KAK8882747.1"/>
    </source>
</evidence>
<dbReference type="InterPro" id="IPR001005">
    <property type="entry name" value="SANT/Myb"/>
</dbReference>
<organism evidence="7 8">
    <name type="scientific">Tritrichomonas musculus</name>
    <dbReference type="NCBI Taxonomy" id="1915356"/>
    <lineage>
        <taxon>Eukaryota</taxon>
        <taxon>Metamonada</taxon>
        <taxon>Parabasalia</taxon>
        <taxon>Tritrichomonadida</taxon>
        <taxon>Tritrichomonadidae</taxon>
        <taxon>Tritrichomonas</taxon>
    </lineage>
</organism>
<dbReference type="Pfam" id="PF00249">
    <property type="entry name" value="Myb_DNA-binding"/>
    <property type="match status" value="2"/>
</dbReference>
<name>A0ABR2JVH5_9EUKA</name>
<evidence type="ECO:0000259" key="6">
    <source>
        <dbReference type="PROSITE" id="PS51294"/>
    </source>
</evidence>
<evidence type="ECO:0000256" key="2">
    <source>
        <dbReference type="ARBA" id="ARBA00023125"/>
    </source>
</evidence>
<keyword evidence="1" id="KW-0805">Transcription regulation</keyword>
<dbReference type="InterPro" id="IPR009057">
    <property type="entry name" value="Homeodomain-like_sf"/>
</dbReference>
<dbReference type="EMBL" id="JAPFFF010000009">
    <property type="protein sequence ID" value="KAK8882747.1"/>
    <property type="molecule type" value="Genomic_DNA"/>
</dbReference>
<evidence type="ECO:0008006" key="9">
    <source>
        <dbReference type="Google" id="ProtNLM"/>
    </source>
</evidence>
<dbReference type="Proteomes" id="UP001470230">
    <property type="component" value="Unassembled WGS sequence"/>
</dbReference>
<keyword evidence="3" id="KW-0804">Transcription</keyword>
<feature type="domain" description="HTH myb-type" evidence="6">
    <location>
        <begin position="21"/>
        <end position="65"/>
    </location>
</feature>
<dbReference type="PANTHER" id="PTHR46621">
    <property type="entry name" value="SNRNA-ACTIVATING PROTEIN COMPLEX SUBUNIT 4"/>
    <property type="match status" value="1"/>
</dbReference>
<dbReference type="SMART" id="SM00717">
    <property type="entry name" value="SANT"/>
    <property type="match status" value="2"/>
</dbReference>
<dbReference type="InterPro" id="IPR017930">
    <property type="entry name" value="Myb_dom"/>
</dbReference>
<keyword evidence="2" id="KW-0238">DNA-binding</keyword>
<dbReference type="PROSITE" id="PS50090">
    <property type="entry name" value="MYB_LIKE"/>
    <property type="match status" value="2"/>
</dbReference>
<gene>
    <name evidence="7" type="ORF">M9Y10_045388</name>
</gene>
<feature type="domain" description="Myb-like" evidence="5">
    <location>
        <begin position="69"/>
        <end position="119"/>
    </location>
</feature>
<dbReference type="CDD" id="cd00167">
    <property type="entry name" value="SANT"/>
    <property type="match status" value="2"/>
</dbReference>
<proteinExistence type="predicted"/>
<sequence>MGPFFGVGSDVMTSLLVKKNQRRAFSAAEDLKLIRLVQLKGQDNWDSIASYMEGRSARACRERWRFFLSPGLTNGPWSHEEDALLISLFNQLGPKWKQISTHFNGRSECNVKNRWTRHLKQMIQDEKNSQAEKPSPTPDIEKEISSPAEQAEGDGLVYPLMSVFPETDFDLFETPFIEPTQFTDFSFGDCLT</sequence>
<keyword evidence="4" id="KW-0539">Nucleus</keyword>
<dbReference type="Gene3D" id="1.10.10.60">
    <property type="entry name" value="Homeodomain-like"/>
    <property type="match status" value="2"/>
</dbReference>
<dbReference type="PANTHER" id="PTHR46621:SF1">
    <property type="entry name" value="SNRNA-ACTIVATING PROTEIN COMPLEX SUBUNIT 4"/>
    <property type="match status" value="1"/>
</dbReference>
<evidence type="ECO:0000256" key="4">
    <source>
        <dbReference type="ARBA" id="ARBA00023242"/>
    </source>
</evidence>
<comment type="caution">
    <text evidence="7">The sequence shown here is derived from an EMBL/GenBank/DDBJ whole genome shotgun (WGS) entry which is preliminary data.</text>
</comment>
<dbReference type="SUPFAM" id="SSF46689">
    <property type="entry name" value="Homeodomain-like"/>
    <property type="match status" value="1"/>
</dbReference>
<reference evidence="7 8" key="1">
    <citation type="submission" date="2024-04" db="EMBL/GenBank/DDBJ databases">
        <title>Tritrichomonas musculus Genome.</title>
        <authorList>
            <person name="Alves-Ferreira E."/>
            <person name="Grigg M."/>
            <person name="Lorenzi H."/>
            <person name="Galac M."/>
        </authorList>
    </citation>
    <scope>NUCLEOTIDE SEQUENCE [LARGE SCALE GENOMIC DNA]</scope>
    <source>
        <strain evidence="7 8">EAF2021</strain>
    </source>
</reference>
<dbReference type="PROSITE" id="PS51294">
    <property type="entry name" value="HTH_MYB"/>
    <property type="match status" value="2"/>
</dbReference>
<feature type="domain" description="Myb-like" evidence="5">
    <location>
        <begin position="17"/>
        <end position="68"/>
    </location>
</feature>
<keyword evidence="8" id="KW-1185">Reference proteome</keyword>
<protein>
    <recommendedName>
        <fullName evidence="9">Myb-like DNA-binding domain containing protein</fullName>
    </recommendedName>
</protein>
<feature type="domain" description="HTH myb-type" evidence="6">
    <location>
        <begin position="69"/>
        <end position="123"/>
    </location>
</feature>
<evidence type="ECO:0000256" key="3">
    <source>
        <dbReference type="ARBA" id="ARBA00023163"/>
    </source>
</evidence>